<gene>
    <name evidence="3" type="ordered locus">bgla_4p1520</name>
</gene>
<dbReference type="RefSeq" id="WP_013700105.1">
    <property type="nucleotide sequence ID" value="NC_015383.1"/>
</dbReference>
<keyword evidence="4" id="KW-1185">Reference proteome</keyword>
<feature type="signal peptide" evidence="2">
    <location>
        <begin position="1"/>
        <end position="24"/>
    </location>
</feature>
<evidence type="ECO:0008006" key="5">
    <source>
        <dbReference type="Google" id="ProtNLM"/>
    </source>
</evidence>
<sequence>MNFSSSLSSFVCIVSTGFVCTAGAQTLSGPPADTPSFASSTLPGTAPLQRSEQAAAVSPAVEPAAPASANAAPELTRPAASAAVQAGTRAHGTLLRAFVPARPHRAQVASTPTDDGWRSDTLYASPYAKSPYDAPADSD</sequence>
<feature type="chain" id="PRO_5003285875" description="Lipoprotein" evidence="2">
    <location>
        <begin position="25"/>
        <end position="139"/>
    </location>
</feature>
<dbReference type="AlphaFoldDB" id="F2LT57"/>
<dbReference type="EMBL" id="CP002604">
    <property type="protein sequence ID" value="AEA65933.1"/>
    <property type="molecule type" value="Genomic_DNA"/>
</dbReference>
<keyword evidence="2" id="KW-0732">Signal</keyword>
<dbReference type="KEGG" id="bgd:bgla_4p1520"/>
<dbReference type="HOGENOM" id="CLU_1841347_0_0_4"/>
<geneLocation type="plasmid" evidence="3 4">
    <name>bgla_4p</name>
</geneLocation>
<organism evidence="3 4">
    <name type="scientific">Burkholderia gladioli (strain BSR3)</name>
    <dbReference type="NCBI Taxonomy" id="999541"/>
    <lineage>
        <taxon>Bacteria</taxon>
        <taxon>Pseudomonadati</taxon>
        <taxon>Pseudomonadota</taxon>
        <taxon>Betaproteobacteria</taxon>
        <taxon>Burkholderiales</taxon>
        <taxon>Burkholderiaceae</taxon>
        <taxon>Burkholderia</taxon>
    </lineage>
</organism>
<keyword evidence="3" id="KW-0614">Plasmid</keyword>
<dbReference type="Proteomes" id="UP000008316">
    <property type="component" value="Plasmid bgla_4p"/>
</dbReference>
<feature type="region of interest" description="Disordered" evidence="1">
    <location>
        <begin position="29"/>
        <end position="84"/>
    </location>
</feature>
<feature type="compositionally biased region" description="Polar residues" evidence="1">
    <location>
        <begin position="36"/>
        <end position="52"/>
    </location>
</feature>
<evidence type="ECO:0000256" key="2">
    <source>
        <dbReference type="SAM" id="SignalP"/>
    </source>
</evidence>
<name>F2LT57_BURGS</name>
<accession>F2LT57</accession>
<feature type="compositionally biased region" description="Low complexity" evidence="1">
    <location>
        <begin position="54"/>
        <end position="74"/>
    </location>
</feature>
<protein>
    <recommendedName>
        <fullName evidence="5">Lipoprotein</fullName>
    </recommendedName>
</protein>
<proteinExistence type="predicted"/>
<feature type="region of interest" description="Disordered" evidence="1">
    <location>
        <begin position="97"/>
        <end position="139"/>
    </location>
</feature>
<reference evidence="3 4" key="1">
    <citation type="journal article" date="2011" name="J. Bacteriol.">
        <title>Complete genome sequence of Burkholderia gladioli BSR3.</title>
        <authorList>
            <person name="Seo Y.S."/>
            <person name="Lim J."/>
            <person name="Choi B.S."/>
            <person name="Kim H."/>
            <person name="Goo E."/>
            <person name="Lee B."/>
            <person name="Lim J.S."/>
            <person name="Choi I.Y."/>
            <person name="Moon J.S."/>
            <person name="Kim J."/>
            <person name="Hwang I."/>
        </authorList>
    </citation>
    <scope>NUCLEOTIDE SEQUENCE [LARGE SCALE GENOMIC DNA]</scope>
    <source>
        <strain evidence="4">BSR3</strain>
    </source>
</reference>
<evidence type="ECO:0000313" key="3">
    <source>
        <dbReference type="EMBL" id="AEA65933.1"/>
    </source>
</evidence>
<evidence type="ECO:0000313" key="4">
    <source>
        <dbReference type="Proteomes" id="UP000008316"/>
    </source>
</evidence>
<evidence type="ECO:0000256" key="1">
    <source>
        <dbReference type="SAM" id="MobiDB-lite"/>
    </source>
</evidence>